<evidence type="ECO:0000313" key="2">
    <source>
        <dbReference type="Proteomes" id="UP000789525"/>
    </source>
</evidence>
<accession>A0ACA9LK64</accession>
<dbReference type="Proteomes" id="UP000789525">
    <property type="component" value="Unassembled WGS sequence"/>
</dbReference>
<evidence type="ECO:0000313" key="1">
    <source>
        <dbReference type="EMBL" id="CAG8530221.1"/>
    </source>
</evidence>
<comment type="caution">
    <text evidence="1">The sequence shown here is derived from an EMBL/GenBank/DDBJ whole genome shotgun (WGS) entry which is preliminary data.</text>
</comment>
<sequence>MSEDNKKTPNEVGANATPEALAQKRRLNMEFQADQKAIEMNESE</sequence>
<reference evidence="1" key="1">
    <citation type="submission" date="2021-06" db="EMBL/GenBank/DDBJ databases">
        <authorList>
            <person name="Kallberg Y."/>
            <person name="Tangrot J."/>
            <person name="Rosling A."/>
        </authorList>
    </citation>
    <scope>NUCLEOTIDE SEQUENCE</scope>
    <source>
        <strain evidence="1">CL356</strain>
    </source>
</reference>
<name>A0ACA9LK64_9GLOM</name>
<protein>
    <submittedName>
        <fullName evidence="1">16107_t:CDS:1</fullName>
    </submittedName>
</protein>
<organism evidence="1 2">
    <name type="scientific">Acaulospora colombiana</name>
    <dbReference type="NCBI Taxonomy" id="27376"/>
    <lineage>
        <taxon>Eukaryota</taxon>
        <taxon>Fungi</taxon>
        <taxon>Fungi incertae sedis</taxon>
        <taxon>Mucoromycota</taxon>
        <taxon>Glomeromycotina</taxon>
        <taxon>Glomeromycetes</taxon>
        <taxon>Diversisporales</taxon>
        <taxon>Acaulosporaceae</taxon>
        <taxon>Acaulospora</taxon>
    </lineage>
</organism>
<keyword evidence="2" id="KW-1185">Reference proteome</keyword>
<proteinExistence type="predicted"/>
<dbReference type="EMBL" id="CAJVPT010006376">
    <property type="protein sequence ID" value="CAG8530221.1"/>
    <property type="molecule type" value="Genomic_DNA"/>
</dbReference>
<gene>
    <name evidence="1" type="ORF">ACOLOM_LOCUS4041</name>
</gene>